<feature type="domain" description="DUF4189" evidence="1">
    <location>
        <begin position="138"/>
        <end position="231"/>
    </location>
</feature>
<name>A0A371B4V6_9SPHN</name>
<gene>
    <name evidence="2" type="ORF">DXH95_11305</name>
</gene>
<organism evidence="2 3">
    <name type="scientific">Sphingorhabdus pulchriflava</name>
    <dbReference type="NCBI Taxonomy" id="2292257"/>
    <lineage>
        <taxon>Bacteria</taxon>
        <taxon>Pseudomonadati</taxon>
        <taxon>Pseudomonadota</taxon>
        <taxon>Alphaproteobacteria</taxon>
        <taxon>Sphingomonadales</taxon>
        <taxon>Sphingomonadaceae</taxon>
        <taxon>Sphingorhabdus</taxon>
    </lineage>
</organism>
<keyword evidence="3" id="KW-1185">Reference proteome</keyword>
<dbReference type="Proteomes" id="UP000263833">
    <property type="component" value="Unassembled WGS sequence"/>
</dbReference>
<comment type="caution">
    <text evidence="2">The sequence shown here is derived from an EMBL/GenBank/DDBJ whole genome shotgun (WGS) entry which is preliminary data.</text>
</comment>
<reference evidence="3" key="1">
    <citation type="submission" date="2018-08" db="EMBL/GenBank/DDBJ databases">
        <authorList>
            <person name="Kim S.-J."/>
            <person name="Jung G.-Y."/>
        </authorList>
    </citation>
    <scope>NUCLEOTIDE SEQUENCE [LARGE SCALE GENOMIC DNA]</scope>
    <source>
        <strain evidence="3">GY_G</strain>
    </source>
</reference>
<dbReference type="Pfam" id="PF13827">
    <property type="entry name" value="DUF4189"/>
    <property type="match status" value="2"/>
</dbReference>
<evidence type="ECO:0000313" key="3">
    <source>
        <dbReference type="Proteomes" id="UP000263833"/>
    </source>
</evidence>
<accession>A0A371B4V6</accession>
<proteinExistence type="predicted"/>
<dbReference type="InterPro" id="IPR025240">
    <property type="entry name" value="DUF4189"/>
</dbReference>
<feature type="domain" description="DUF4189" evidence="1">
    <location>
        <begin position="23"/>
        <end position="110"/>
    </location>
</feature>
<protein>
    <submittedName>
        <fullName evidence="2">DUF4189 domain-containing protein</fullName>
    </submittedName>
</protein>
<sequence length="246" mass="26127">MIAAFGSNAVLASHDNAGATIMSVAWSSDSDDVWVSWNYGNKEKTEAVAVKECTEAMSQPCQVASTLSSGVAVLQRQQNGIPFLSYGPDIPAALSSSREQCSSAGTVCALLKVFFVHDGNPGPHLYRPVDNSRLRKKYGAVVLASSAAKNRRIHIASGRSDAQTAINDALANCKGEGGIDCKMIQWGGNTKILVASSSKGDVFALGGDYPEQLHTNLNAYCAEQVVTCTVQTLVDSRLEETSFYSP</sequence>
<evidence type="ECO:0000259" key="1">
    <source>
        <dbReference type="Pfam" id="PF13827"/>
    </source>
</evidence>
<dbReference type="EMBL" id="QRGP01000002">
    <property type="protein sequence ID" value="RDV02547.1"/>
    <property type="molecule type" value="Genomic_DNA"/>
</dbReference>
<dbReference type="AlphaFoldDB" id="A0A371B4V6"/>
<evidence type="ECO:0000313" key="2">
    <source>
        <dbReference type="EMBL" id="RDV02547.1"/>
    </source>
</evidence>